<dbReference type="AlphaFoldDB" id="A0A1E4RC32"/>
<dbReference type="RefSeq" id="XP_020073881.1">
    <property type="nucleotide sequence ID" value="XM_020220303.1"/>
</dbReference>
<proteinExistence type="predicted"/>
<protein>
    <submittedName>
        <fullName evidence="1">Uncharacterized protein</fullName>
    </submittedName>
</protein>
<accession>A0A1E4RC32</accession>
<sequence>MPADMAELVLALVQPAGRKGTDVWEEEDTYEEGRRLRECEEDTYEEGRRLQLEDVEINKYMYPKALSCCVHPRSACSWRGAMFHHISNMSCYPKVENQDSTHILQVHFLPYFERMLNCQLRKTQAEFLQTGNKYPNSLTYVTSKDFTLRRIVLYFVCGFLLEIFRNLLLL</sequence>
<dbReference type="EMBL" id="KV454546">
    <property type="protein sequence ID" value="ODV64814.1"/>
    <property type="molecule type" value="Genomic_DNA"/>
</dbReference>
<organism evidence="1 2">
    <name type="scientific">Hyphopichia burtonii NRRL Y-1933</name>
    <dbReference type="NCBI Taxonomy" id="984485"/>
    <lineage>
        <taxon>Eukaryota</taxon>
        <taxon>Fungi</taxon>
        <taxon>Dikarya</taxon>
        <taxon>Ascomycota</taxon>
        <taxon>Saccharomycotina</taxon>
        <taxon>Pichiomycetes</taxon>
        <taxon>Debaryomycetaceae</taxon>
        <taxon>Hyphopichia</taxon>
    </lineage>
</organism>
<evidence type="ECO:0000313" key="2">
    <source>
        <dbReference type="Proteomes" id="UP000095085"/>
    </source>
</evidence>
<evidence type="ECO:0000313" key="1">
    <source>
        <dbReference type="EMBL" id="ODV64814.1"/>
    </source>
</evidence>
<dbReference type="GeneID" id="30994853"/>
<gene>
    <name evidence="1" type="ORF">HYPBUDRAFT_150750</name>
</gene>
<keyword evidence="2" id="KW-1185">Reference proteome</keyword>
<reference evidence="2" key="1">
    <citation type="submission" date="2016-05" db="EMBL/GenBank/DDBJ databases">
        <title>Comparative genomics of biotechnologically important yeasts.</title>
        <authorList>
            <consortium name="DOE Joint Genome Institute"/>
            <person name="Riley R."/>
            <person name="Haridas S."/>
            <person name="Wolfe K.H."/>
            <person name="Lopes M.R."/>
            <person name="Hittinger C.T."/>
            <person name="Goker M."/>
            <person name="Salamov A."/>
            <person name="Wisecaver J."/>
            <person name="Long T.M."/>
            <person name="Aerts A.L."/>
            <person name="Barry K."/>
            <person name="Choi C."/>
            <person name="Clum A."/>
            <person name="Coughlan A.Y."/>
            <person name="Deshpande S."/>
            <person name="Douglass A.P."/>
            <person name="Hanson S.J."/>
            <person name="Klenk H.-P."/>
            <person name="Labutti K."/>
            <person name="Lapidus A."/>
            <person name="Lindquist E."/>
            <person name="Lipzen A."/>
            <person name="Meier-Kolthoff J.P."/>
            <person name="Ohm R.A."/>
            <person name="Otillar R.P."/>
            <person name="Pangilinan J."/>
            <person name="Peng Y."/>
            <person name="Rokas A."/>
            <person name="Rosa C.A."/>
            <person name="Scheuner C."/>
            <person name="Sibirny A.A."/>
            <person name="Slot J.C."/>
            <person name="Stielow J.B."/>
            <person name="Sun H."/>
            <person name="Kurtzman C.P."/>
            <person name="Blackwell M."/>
            <person name="Grigoriev I.V."/>
            <person name="Jeffries T.W."/>
        </authorList>
    </citation>
    <scope>NUCLEOTIDE SEQUENCE [LARGE SCALE GENOMIC DNA]</scope>
    <source>
        <strain evidence="2">NRRL Y-1933</strain>
    </source>
</reference>
<dbReference type="Proteomes" id="UP000095085">
    <property type="component" value="Unassembled WGS sequence"/>
</dbReference>
<name>A0A1E4RC32_9ASCO</name>